<dbReference type="EMBL" id="HG994580">
    <property type="protein sequence ID" value="CAF2779666.1"/>
    <property type="molecule type" value="Genomic_DNA"/>
</dbReference>
<gene>
    <name evidence="1" type="ORF">LSAA_1223</name>
</gene>
<protein>
    <submittedName>
        <fullName evidence="1">(salmon louse) hypothetical protein</fullName>
    </submittedName>
</protein>
<organism evidence="1 2">
    <name type="scientific">Lepeophtheirus salmonis</name>
    <name type="common">Salmon louse</name>
    <name type="synonym">Caligus salmonis</name>
    <dbReference type="NCBI Taxonomy" id="72036"/>
    <lineage>
        <taxon>Eukaryota</taxon>
        <taxon>Metazoa</taxon>
        <taxon>Ecdysozoa</taxon>
        <taxon>Arthropoda</taxon>
        <taxon>Crustacea</taxon>
        <taxon>Multicrustacea</taxon>
        <taxon>Hexanauplia</taxon>
        <taxon>Copepoda</taxon>
        <taxon>Siphonostomatoida</taxon>
        <taxon>Caligidae</taxon>
        <taxon>Lepeophtheirus</taxon>
    </lineage>
</organism>
<dbReference type="AlphaFoldDB" id="A0A7R8CDI7"/>
<accession>A0A7R8CDI7</accession>
<name>A0A7R8CDI7_LEPSM</name>
<keyword evidence="2" id="KW-1185">Reference proteome</keyword>
<sequence length="174" mass="20444">MKKNQWMNNIELIEKRLRAEDVLILEKGNDDHIRANNSDGFRLRDEESMSCNSNLSPLEKARLIFGDKPSPDLSQSAVRFCRKKYVHEYAEAGRVLFEDTYFDKIDTSMENDSFKVHVQACVSEICETLSPEWFNFVLEKQNSEIADIKFWNQSPSFLYDEDWLEELQDISECL</sequence>
<evidence type="ECO:0000313" key="1">
    <source>
        <dbReference type="EMBL" id="CAF2779666.1"/>
    </source>
</evidence>
<dbReference type="Proteomes" id="UP000675881">
    <property type="component" value="Chromosome 1"/>
</dbReference>
<reference evidence="1" key="1">
    <citation type="submission" date="2021-02" db="EMBL/GenBank/DDBJ databases">
        <authorList>
            <person name="Bekaert M."/>
        </authorList>
    </citation>
    <scope>NUCLEOTIDE SEQUENCE</scope>
    <source>
        <strain evidence="1">IoA-00</strain>
    </source>
</reference>
<proteinExistence type="predicted"/>
<evidence type="ECO:0000313" key="2">
    <source>
        <dbReference type="Proteomes" id="UP000675881"/>
    </source>
</evidence>